<sequence>MTDGQKLDLILSKMTDMQNDIGVLKADVTDLKTDVAGLKTDVAVLKTDVAVLKTDVAGLKTDMKNVKEEIAGLKRMDDMIFDEVERVHEILNAHTADTLLHHPTYM</sequence>
<organism evidence="2 3">
    <name type="scientific">Candidatus Blautia stercoripullorum</name>
    <dbReference type="NCBI Taxonomy" id="2838502"/>
    <lineage>
        <taxon>Bacteria</taxon>
        <taxon>Bacillati</taxon>
        <taxon>Bacillota</taxon>
        <taxon>Clostridia</taxon>
        <taxon>Lachnospirales</taxon>
        <taxon>Lachnospiraceae</taxon>
        <taxon>Blautia</taxon>
    </lineage>
</organism>
<dbReference type="Proteomes" id="UP000823850">
    <property type="component" value="Unassembled WGS sequence"/>
</dbReference>
<protein>
    <submittedName>
        <fullName evidence="2">Uncharacterized protein</fullName>
    </submittedName>
</protein>
<dbReference type="EMBL" id="DWUX01000017">
    <property type="protein sequence ID" value="HJD38604.1"/>
    <property type="molecule type" value="Genomic_DNA"/>
</dbReference>
<evidence type="ECO:0000313" key="3">
    <source>
        <dbReference type="Proteomes" id="UP000823850"/>
    </source>
</evidence>
<evidence type="ECO:0000313" key="2">
    <source>
        <dbReference type="EMBL" id="HJD38604.1"/>
    </source>
</evidence>
<accession>A0A9D2R4Z8</accession>
<evidence type="ECO:0000256" key="1">
    <source>
        <dbReference type="SAM" id="Coils"/>
    </source>
</evidence>
<dbReference type="Gene3D" id="1.20.5.190">
    <property type="match status" value="2"/>
</dbReference>
<name>A0A9D2R4Z8_9FIRM</name>
<gene>
    <name evidence="2" type="ORF">H9913_01125</name>
</gene>
<proteinExistence type="predicted"/>
<feature type="coiled-coil region" evidence="1">
    <location>
        <begin position="49"/>
        <end position="76"/>
    </location>
</feature>
<dbReference type="SUPFAM" id="SSF58100">
    <property type="entry name" value="Bacterial hemolysins"/>
    <property type="match status" value="1"/>
</dbReference>
<reference evidence="2" key="1">
    <citation type="journal article" date="2021" name="PeerJ">
        <title>Extensive microbial diversity within the chicken gut microbiome revealed by metagenomics and culture.</title>
        <authorList>
            <person name="Gilroy R."/>
            <person name="Ravi A."/>
            <person name="Getino M."/>
            <person name="Pursley I."/>
            <person name="Horton D.L."/>
            <person name="Alikhan N.F."/>
            <person name="Baker D."/>
            <person name="Gharbi K."/>
            <person name="Hall N."/>
            <person name="Watson M."/>
            <person name="Adriaenssens E.M."/>
            <person name="Foster-Nyarko E."/>
            <person name="Jarju S."/>
            <person name="Secka A."/>
            <person name="Antonio M."/>
            <person name="Oren A."/>
            <person name="Chaudhuri R.R."/>
            <person name="La Ragione R."/>
            <person name="Hildebrand F."/>
            <person name="Pallen M.J."/>
        </authorList>
    </citation>
    <scope>NUCLEOTIDE SEQUENCE</scope>
    <source>
        <strain evidence="2">ChiW19-6364</strain>
    </source>
</reference>
<comment type="caution">
    <text evidence="2">The sequence shown here is derived from an EMBL/GenBank/DDBJ whole genome shotgun (WGS) entry which is preliminary data.</text>
</comment>
<reference evidence="2" key="2">
    <citation type="submission" date="2021-04" db="EMBL/GenBank/DDBJ databases">
        <authorList>
            <person name="Gilroy R."/>
        </authorList>
    </citation>
    <scope>NUCLEOTIDE SEQUENCE</scope>
    <source>
        <strain evidence="2">ChiW19-6364</strain>
    </source>
</reference>
<keyword evidence="1" id="KW-0175">Coiled coil</keyword>
<dbReference type="AlphaFoldDB" id="A0A9D2R4Z8"/>